<proteinExistence type="predicted"/>
<dbReference type="EMBL" id="MT141402">
    <property type="protein sequence ID" value="QJA60256.1"/>
    <property type="molecule type" value="Genomic_DNA"/>
</dbReference>
<gene>
    <name evidence="1" type="ORF">MM415B01144_0003</name>
</gene>
<accession>A0A6M3IRS6</accession>
<evidence type="ECO:0000313" key="1">
    <source>
        <dbReference type="EMBL" id="QJA60256.1"/>
    </source>
</evidence>
<name>A0A6M3IRS6_9ZZZZ</name>
<reference evidence="1" key="1">
    <citation type="submission" date="2020-03" db="EMBL/GenBank/DDBJ databases">
        <title>The deep terrestrial virosphere.</title>
        <authorList>
            <person name="Holmfeldt K."/>
            <person name="Nilsson E."/>
            <person name="Simone D."/>
            <person name="Lopez-Fernandez M."/>
            <person name="Wu X."/>
            <person name="de Brujin I."/>
            <person name="Lundin D."/>
            <person name="Andersson A."/>
            <person name="Bertilsson S."/>
            <person name="Dopson M."/>
        </authorList>
    </citation>
    <scope>NUCLEOTIDE SEQUENCE</scope>
    <source>
        <strain evidence="1">MM415B01144</strain>
    </source>
</reference>
<organism evidence="1">
    <name type="scientific">viral metagenome</name>
    <dbReference type="NCBI Taxonomy" id="1070528"/>
    <lineage>
        <taxon>unclassified sequences</taxon>
        <taxon>metagenomes</taxon>
        <taxon>organismal metagenomes</taxon>
    </lineage>
</organism>
<sequence>MAANPGGSVGTIYVEIDLDPSRYQRTNKQLYKDATRTSLDIEKNFNNMGIKSAAAFDLMRAKIINSYNMIVNSSKSTANDIIRAEQAKSEQLTRINEQQFGKQIASILNIKDSYRDLGIKSAAEFDLMRQKITSSYSMIAHSSEATADDIIRAEQAKNEQIQKLNEQQFGKQTASIFDMEKNYRNLGIKSAAEFDLMRQKIISSYSMIAHSSAATADDIIRAEQAKNDQLQKLNEEQYGRQVSLIENLKNHWLEIVGVMGTVYAVMRFERRVEGWLNEVDAIGKHADAIGISTKAFQEYQYVAIRAHISQERFNLAMDYFIKKVGELRYGTGELYERLRYIDAGFIQNIRNVQTTEEALDLYLKKLSQTTNIQDRAALSAAAFGRGGGVAMVEMIRDGYAEMDRMRSSAESLGVVLDDELIKKAEDATEQLKLMHLVLKTQLLTVFSELAPTISSAASELINFTNQTKEFYQWSKDHPWTFLFSGLPWFAFAPSIGEQKGEYEKHVAKLKQQQDSNKEVEVPPTVAELKKQAVALEKVQDIIDKLTLSDRELAIKKLNEQFADFRDILKDIPEVEQAFTLSMDAINEKFAEAAPSGMTEEQSKALKEVQETIDRLTLSDKELAIKKLNEQFSKFRNILKDFPEVEQAFTLSMDAINEKFAEVVPSGMTEEQVKAMEKINDIIDKFTLSDKELAIKKLNEQFADFRDILKDIPEDIPEVEKAFELAMDAIDKQFAESVQMISDEVPELQKIFDDLSSGITDSFTNAFRDILAEGKFNFEKLGKSIRYVFADVIADIAKQKFIQPAISGLMANLTGMPQGNVYPSNFVGPLPEGATYAGMGSQAMGGVGAGAMAYGATGSSMAGIGAGIGFMVYGPVGAAIGGGLGMLAEQIPYKKSEEEGPWEDIGEGAMWAGPFGAIYKGVKYLSTEHESKIPSIDLLYEVIDGEVNLIAEKWKNTSKNQEILDIIEQTLQAHVDFYDRILTLTKNETAKYNIGLSGRTGFDIQQGLNQDPLLFFSKNYQAMSAMSPLFAEEFKKTWQATIPGATSTVQNPIQSQESMLSQIESGDTSGLDAWLNQKIGYYSLGEYKHNTLSELLGKRGNMGEWSELFEGVSEKFYAIQNDFADVIGNAFLDSVDTTGVKGFGTSIKRLMYENIKAGIAQGFVLKTIDTLMQADTGMMNAFGLLQAYALGEGDVTEEQATAALDTAMSGLDATITKMSPLLTMLSDWLLKLADTLGQNTDATVQNTEAILGPIDSLLKEMQTGALAPAQSIEGMRAAYEESLLAAMGDSSKITEATQSARDLLEFSRVYGGFKETGDEITADMNMLRDMYAVPVSPATQVPANQNSTLNQVPDVTYPNERYSNPEQAVGAMTIQGTLRIEGNGMATIVGQVIRTDPDVRDEIRRI</sequence>
<protein>
    <submittedName>
        <fullName evidence="1">Putative tail tape measure protein</fullName>
    </submittedName>
</protein>